<dbReference type="SUPFAM" id="SSF141086">
    <property type="entry name" value="Agglutinin HPA-like"/>
    <property type="match status" value="3"/>
</dbReference>
<feature type="domain" description="H-type lectin" evidence="3">
    <location>
        <begin position="1160"/>
        <end position="1222"/>
    </location>
</feature>
<gene>
    <name evidence="4" type="ORF">M011DRAFT_529339</name>
</gene>
<evidence type="ECO:0000256" key="2">
    <source>
        <dbReference type="SAM" id="MobiDB-lite"/>
    </source>
</evidence>
<feature type="coiled-coil region" evidence="1">
    <location>
        <begin position="1099"/>
        <end position="1136"/>
    </location>
</feature>
<sequence>MSLLLAPYTHAMRLGQGFNSYTQTICIDGAVVVDEATPENVVTNDGTTMRIMAQKNGTPSAWTRQKEVITGQAATAVLVENAKKAKEAVAIIEQELAVEDELETEPGALGPEAAPEAEVELEESNEPPPEPESAVEPTVEEERIEESPQNEAPQQVAEEAVEESEVQPELREKHSAEESVSIDEVADAEEARAEAEAPVAEEGEVKQPESTPTSAAFAAKTRGRSSPTAAKTSTRPIVPAKGDSDDMEREAIIANLQANAPEGPKLGVKATVAGLRRNTKEVPSKTALRSASSDRARLSPAAGSSGTVDRAAIRAALTGNAVEDPAKRAKQEAELARQLEEEAQLLREQRALQREIEKQNRLDEAERRKEACEEQRAIRQEQREWDRKRREEARKAIESAADLKAATLKDLEKIRAQNQFVERFNGMSEQSQKYDFDPTAPRGPSQTVTYSSRFVDRLSDVLDDMSVSGSLSIKAGKIGGSGKGSFVDSDKFKESDLNFFISVKVVNQTINFKDALVFNPLRSVTKDNFRDIYGDSFISGFIEGGEFNALVSMKILNKAKKTDIQAEAKVALTAGPVNLTAEANVGIARSNIETNTETTIQVSWSGGGHIKPMEQQWDIQSLMAAAARFPDLVADCPQRTYAILTKYDALRSFQATKPAAFTPLQYENAQIYTNTLLDSFVSYKAMYKRLGEQIFGIQGKTLEIVPWPESDKDSVMTSTSPAAVMSAGTKDPNTGFYPYQESPLKFEASLKGLSDARTAVRRQMARIVNEVDLIEKDPKLATDEDHHEPYQSPVAFEARIPVVQVPERLRIKSTPLSGRRIAAKELSEEDQEKMLRDEEELAADAPLFKESEGLSQEEELAFNTALKDTPTLGQHFRASRAVGDSLAGESFNNIDFLKPDWNVTWIRTEMGKGALVYLAIRYSNGIVVEKGAFRDQSRLKTFGPFLLGERINSASIEHGVEHKESVKEGETKEKKITETSHTQILGLRLFTNRGRALVARASKSEIIDKGIVIRDGVTYKDVNVTYIDAPFHSGSIKGFFGRSNDGTDGTEGKIFRLGLIWCKMPEVKADEAESQFAAADDTVDSQDLAALRGDQSANSNALREAQQKLQMTLKALEDKQKRLEAVERLAANVNTDIQFGNFLASEKGWARGENSFHRISVPFERRYVQPPKLLFGLSMIDAFTPKQRALSLGYPDVTTNGFSIQAASFDGCNGFEIGCNWLTLPEDIHLETGMLNTYSGGKYAYGTYLQEVTFSQSFEAPPKVCVWFQEINYGHQDFISMKCEAVEVTANRFIMKVESWANRTFRNARVQYLAYPAAQDGKRIKSARELVTRQQKFLDKRGFFYGEPFRNTPASFIAISEIDLNSNANSRFRGSASAPNNKELTWSYGTWADTDMDHGAITWIAIE</sequence>
<accession>A0A6A6V188</accession>
<evidence type="ECO:0000313" key="4">
    <source>
        <dbReference type="EMBL" id="KAF2743081.1"/>
    </source>
</evidence>
<dbReference type="GO" id="GO:0007155">
    <property type="term" value="P:cell adhesion"/>
    <property type="evidence" value="ECO:0007669"/>
    <property type="project" value="InterPro"/>
</dbReference>
<organism evidence="4 5">
    <name type="scientific">Sporormia fimetaria CBS 119925</name>
    <dbReference type="NCBI Taxonomy" id="1340428"/>
    <lineage>
        <taxon>Eukaryota</taxon>
        <taxon>Fungi</taxon>
        <taxon>Dikarya</taxon>
        <taxon>Ascomycota</taxon>
        <taxon>Pezizomycotina</taxon>
        <taxon>Dothideomycetes</taxon>
        <taxon>Pleosporomycetidae</taxon>
        <taxon>Pleosporales</taxon>
        <taxon>Sporormiaceae</taxon>
        <taxon>Sporormia</taxon>
    </lineage>
</organism>
<dbReference type="GO" id="GO:0030246">
    <property type="term" value="F:carbohydrate binding"/>
    <property type="evidence" value="ECO:0007669"/>
    <property type="project" value="InterPro"/>
</dbReference>
<name>A0A6A6V188_9PLEO</name>
<dbReference type="Pfam" id="PF09458">
    <property type="entry name" value="H_lectin"/>
    <property type="match status" value="3"/>
</dbReference>
<dbReference type="EMBL" id="MU006600">
    <property type="protein sequence ID" value="KAF2743081.1"/>
    <property type="molecule type" value="Genomic_DNA"/>
</dbReference>
<feature type="domain" description="H-type lectin" evidence="3">
    <location>
        <begin position="1250"/>
        <end position="1315"/>
    </location>
</feature>
<protein>
    <recommendedName>
        <fullName evidence="3">H-type lectin domain-containing protein</fullName>
    </recommendedName>
</protein>
<feature type="compositionally biased region" description="Low complexity" evidence="2">
    <location>
        <begin position="149"/>
        <end position="158"/>
    </location>
</feature>
<dbReference type="Gene3D" id="2.60.40.2080">
    <property type="match status" value="3"/>
</dbReference>
<feature type="compositionally biased region" description="Low complexity" evidence="2">
    <location>
        <begin position="105"/>
        <end position="114"/>
    </location>
</feature>
<dbReference type="OrthoDB" id="3231004at2759"/>
<dbReference type="Proteomes" id="UP000799440">
    <property type="component" value="Unassembled WGS sequence"/>
</dbReference>
<feature type="region of interest" description="Disordered" evidence="2">
    <location>
        <begin position="277"/>
        <end position="307"/>
    </location>
</feature>
<keyword evidence="1" id="KW-0175">Coiled coil</keyword>
<feature type="region of interest" description="Disordered" evidence="2">
    <location>
        <begin position="103"/>
        <end position="245"/>
    </location>
</feature>
<feature type="compositionally biased region" description="Polar residues" evidence="2">
    <location>
        <begin position="224"/>
        <end position="235"/>
    </location>
</feature>
<feature type="domain" description="H-type lectin" evidence="3">
    <location>
        <begin position="1346"/>
        <end position="1406"/>
    </location>
</feature>
<keyword evidence="5" id="KW-1185">Reference proteome</keyword>
<feature type="compositionally biased region" description="Basic and acidic residues" evidence="2">
    <location>
        <begin position="168"/>
        <end position="177"/>
    </location>
</feature>
<reference evidence="4" key="1">
    <citation type="journal article" date="2020" name="Stud. Mycol.">
        <title>101 Dothideomycetes genomes: a test case for predicting lifestyles and emergence of pathogens.</title>
        <authorList>
            <person name="Haridas S."/>
            <person name="Albert R."/>
            <person name="Binder M."/>
            <person name="Bloem J."/>
            <person name="Labutti K."/>
            <person name="Salamov A."/>
            <person name="Andreopoulos B."/>
            <person name="Baker S."/>
            <person name="Barry K."/>
            <person name="Bills G."/>
            <person name="Bluhm B."/>
            <person name="Cannon C."/>
            <person name="Castanera R."/>
            <person name="Culley D."/>
            <person name="Daum C."/>
            <person name="Ezra D."/>
            <person name="Gonzalez J."/>
            <person name="Henrissat B."/>
            <person name="Kuo A."/>
            <person name="Liang C."/>
            <person name="Lipzen A."/>
            <person name="Lutzoni F."/>
            <person name="Magnuson J."/>
            <person name="Mondo S."/>
            <person name="Nolan M."/>
            <person name="Ohm R."/>
            <person name="Pangilinan J."/>
            <person name="Park H.-J."/>
            <person name="Ramirez L."/>
            <person name="Alfaro M."/>
            <person name="Sun H."/>
            <person name="Tritt A."/>
            <person name="Yoshinaga Y."/>
            <person name="Zwiers L.-H."/>
            <person name="Turgeon B."/>
            <person name="Goodwin S."/>
            <person name="Spatafora J."/>
            <person name="Crous P."/>
            <person name="Grigoriev I."/>
        </authorList>
    </citation>
    <scope>NUCLEOTIDE SEQUENCE</scope>
    <source>
        <strain evidence="4">CBS 119925</strain>
    </source>
</reference>
<evidence type="ECO:0000259" key="3">
    <source>
        <dbReference type="Pfam" id="PF09458"/>
    </source>
</evidence>
<dbReference type="InterPro" id="IPR019019">
    <property type="entry name" value="H-type_lectin_domain"/>
</dbReference>
<evidence type="ECO:0000313" key="5">
    <source>
        <dbReference type="Proteomes" id="UP000799440"/>
    </source>
</evidence>
<proteinExistence type="predicted"/>
<evidence type="ECO:0000256" key="1">
    <source>
        <dbReference type="SAM" id="Coils"/>
    </source>
</evidence>
<feature type="region of interest" description="Disordered" evidence="2">
    <location>
        <begin position="359"/>
        <end position="388"/>
    </location>
</feature>
<feature type="compositionally biased region" description="Acidic residues" evidence="2">
    <location>
        <begin position="115"/>
        <end position="125"/>
    </location>
</feature>
<dbReference type="InterPro" id="IPR037221">
    <property type="entry name" value="H-type_lectin_dom_sf"/>
</dbReference>